<sequence>IQSLPIELTAYICEFVSEQDDGLSIRCLSLVSTHLYDISEPYLFRRVTVTGAAQISAFAERLKLIQPGRRKIRDLFLADSPLITKALEPICAPDNAQLSRNISQILTYASPHITSLAAHLHSQRGPSLIARILRTSMPYLQSLTVSGLYPFPSSSSYFPRLKSLHLDGNRNPFGLLTMAGLEEAFPCLTSLSVTGIESIAFAFEVEAVI</sequence>
<feature type="non-terminal residue" evidence="1">
    <location>
        <position position="1"/>
    </location>
</feature>
<evidence type="ECO:0000313" key="1">
    <source>
        <dbReference type="EMBL" id="KAF9527659.1"/>
    </source>
</evidence>
<feature type="non-terminal residue" evidence="1">
    <location>
        <position position="209"/>
    </location>
</feature>
<accession>A0A9P6JPG3</accession>
<dbReference type="Proteomes" id="UP000807306">
    <property type="component" value="Unassembled WGS sequence"/>
</dbReference>
<dbReference type="OrthoDB" id="3256367at2759"/>
<reference evidence="1" key="1">
    <citation type="submission" date="2020-11" db="EMBL/GenBank/DDBJ databases">
        <authorList>
            <consortium name="DOE Joint Genome Institute"/>
            <person name="Ahrendt S."/>
            <person name="Riley R."/>
            <person name="Andreopoulos W."/>
            <person name="Labutti K."/>
            <person name="Pangilinan J."/>
            <person name="Ruiz-Duenas F.J."/>
            <person name="Barrasa J.M."/>
            <person name="Sanchez-Garcia M."/>
            <person name="Camarero S."/>
            <person name="Miyauchi S."/>
            <person name="Serrano A."/>
            <person name="Linde D."/>
            <person name="Babiker R."/>
            <person name="Drula E."/>
            <person name="Ayuso-Fernandez I."/>
            <person name="Pacheco R."/>
            <person name="Padilla G."/>
            <person name="Ferreira P."/>
            <person name="Barriuso J."/>
            <person name="Kellner H."/>
            <person name="Castanera R."/>
            <person name="Alfaro M."/>
            <person name="Ramirez L."/>
            <person name="Pisabarro A.G."/>
            <person name="Kuo A."/>
            <person name="Tritt A."/>
            <person name="Lipzen A."/>
            <person name="He G."/>
            <person name="Yan M."/>
            <person name="Ng V."/>
            <person name="Cullen D."/>
            <person name="Martin F."/>
            <person name="Rosso M.-N."/>
            <person name="Henrissat B."/>
            <person name="Hibbett D."/>
            <person name="Martinez A.T."/>
            <person name="Grigoriev I.V."/>
        </authorList>
    </citation>
    <scope>NUCLEOTIDE SEQUENCE</scope>
    <source>
        <strain evidence="1">CBS 506.95</strain>
    </source>
</reference>
<organism evidence="1 2">
    <name type="scientific">Crepidotus variabilis</name>
    <dbReference type="NCBI Taxonomy" id="179855"/>
    <lineage>
        <taxon>Eukaryota</taxon>
        <taxon>Fungi</taxon>
        <taxon>Dikarya</taxon>
        <taxon>Basidiomycota</taxon>
        <taxon>Agaricomycotina</taxon>
        <taxon>Agaricomycetes</taxon>
        <taxon>Agaricomycetidae</taxon>
        <taxon>Agaricales</taxon>
        <taxon>Agaricineae</taxon>
        <taxon>Crepidotaceae</taxon>
        <taxon>Crepidotus</taxon>
    </lineage>
</organism>
<dbReference type="EMBL" id="MU157859">
    <property type="protein sequence ID" value="KAF9527659.1"/>
    <property type="molecule type" value="Genomic_DNA"/>
</dbReference>
<protein>
    <recommendedName>
        <fullName evidence="3">F-box domain-containing protein</fullName>
    </recommendedName>
</protein>
<keyword evidence="2" id="KW-1185">Reference proteome</keyword>
<dbReference type="SUPFAM" id="SSF52047">
    <property type="entry name" value="RNI-like"/>
    <property type="match status" value="1"/>
</dbReference>
<name>A0A9P6JPG3_9AGAR</name>
<proteinExistence type="predicted"/>
<evidence type="ECO:0008006" key="3">
    <source>
        <dbReference type="Google" id="ProtNLM"/>
    </source>
</evidence>
<gene>
    <name evidence="1" type="ORF">CPB83DRAFT_749517</name>
</gene>
<evidence type="ECO:0000313" key="2">
    <source>
        <dbReference type="Proteomes" id="UP000807306"/>
    </source>
</evidence>
<comment type="caution">
    <text evidence="1">The sequence shown here is derived from an EMBL/GenBank/DDBJ whole genome shotgun (WGS) entry which is preliminary data.</text>
</comment>
<dbReference type="AlphaFoldDB" id="A0A9P6JPG3"/>